<evidence type="ECO:0000313" key="4">
    <source>
        <dbReference type="EMBL" id="PUA31077.1"/>
    </source>
</evidence>
<reference evidence="3 5" key="1">
    <citation type="submission" date="2017-04" db="EMBL/GenBank/DDBJ databases">
        <title>Draft Aigarchaeota genome from a New Zealand hot spring.</title>
        <authorList>
            <person name="Reysenbach A.-L."/>
            <person name="Donaho J.A."/>
            <person name="Gerhart J."/>
            <person name="Kelley J.F."/>
            <person name="Kouba K."/>
            <person name="Podar M."/>
            <person name="Stott M."/>
        </authorList>
    </citation>
    <scope>NUCLEOTIDE SEQUENCE [LARGE SCALE GENOMIC DNA]</scope>
    <source>
        <strain evidence="3">NZ13_MG1</strain>
    </source>
</reference>
<comment type="caution">
    <text evidence="3">The sequence shown here is derived from an EMBL/GenBank/DDBJ whole genome shotgun (WGS) entry which is preliminary data.</text>
</comment>
<sequence length="93" mass="10527">MSESKQAWEEKRQQIVQILEAIANDTGTPRNIRRAAKSASEALFDERFIPAVRAANAIEIIDEIISDPNMPPFTRTQLWMAMSLLETVRAAQQ</sequence>
<evidence type="ECO:0000256" key="1">
    <source>
        <dbReference type="ARBA" id="ARBA00005958"/>
    </source>
</evidence>
<dbReference type="Gene3D" id="1.20.1440.50">
    <property type="entry name" value="Ta0600-like"/>
    <property type="match status" value="1"/>
</dbReference>
<evidence type="ECO:0000313" key="3">
    <source>
        <dbReference type="EMBL" id="PUA30979.1"/>
    </source>
</evidence>
<dbReference type="InterPro" id="IPR005354">
    <property type="entry name" value="UPF0147"/>
</dbReference>
<accession>A0A2R7Y0K1</accession>
<dbReference type="EMBL" id="NDWU01000038">
    <property type="protein sequence ID" value="PUA30979.1"/>
    <property type="molecule type" value="Genomic_DNA"/>
</dbReference>
<proteinExistence type="inferred from homology"/>
<dbReference type="SUPFAM" id="SSF158436">
    <property type="entry name" value="Ta0600-like"/>
    <property type="match status" value="1"/>
</dbReference>
<dbReference type="InterPro" id="IPR023130">
    <property type="entry name" value="Ta0600-like_sf"/>
</dbReference>
<evidence type="ECO:0000313" key="5">
    <source>
        <dbReference type="Proteomes" id="UP000244066"/>
    </source>
</evidence>
<protein>
    <recommendedName>
        <fullName evidence="2">UPF0147 protein B9J98_07925</fullName>
    </recommendedName>
</protein>
<dbReference type="Proteomes" id="UP000244066">
    <property type="component" value="Unassembled WGS sequence"/>
</dbReference>
<gene>
    <name evidence="4" type="ORF">B9J98_07925</name>
    <name evidence="3" type="ORF">B9J98_08385</name>
</gene>
<organism evidence="3 5">
    <name type="scientific">Candidatus Terraquivivens tikiterensis</name>
    <dbReference type="NCBI Taxonomy" id="1980982"/>
    <lineage>
        <taxon>Archaea</taxon>
        <taxon>Nitrososphaerota</taxon>
        <taxon>Candidatus Wolframiiraptoraceae</taxon>
        <taxon>Candidatus Terraquivivens</taxon>
    </lineage>
</organism>
<dbReference type="AlphaFoldDB" id="A0A2R7Y0K1"/>
<comment type="similarity">
    <text evidence="1 2">Belongs to the UPF0147 family.</text>
</comment>
<dbReference type="HAMAP" id="MF_00342">
    <property type="entry name" value="UPF0147"/>
    <property type="match status" value="1"/>
</dbReference>
<dbReference type="EMBL" id="NDWU01000028">
    <property type="protein sequence ID" value="PUA31077.1"/>
    <property type="molecule type" value="Genomic_DNA"/>
</dbReference>
<evidence type="ECO:0000256" key="2">
    <source>
        <dbReference type="HAMAP-Rule" id="MF_00342"/>
    </source>
</evidence>
<dbReference type="Pfam" id="PF03685">
    <property type="entry name" value="UPF0147"/>
    <property type="match status" value="1"/>
</dbReference>
<name>A0A2R7Y0K1_9ARCH</name>
<dbReference type="NCBIfam" id="NF003319">
    <property type="entry name" value="PRK04330.1"/>
    <property type="match status" value="1"/>
</dbReference>